<evidence type="ECO:0000256" key="1">
    <source>
        <dbReference type="SAM" id="MobiDB-lite"/>
    </source>
</evidence>
<evidence type="ECO:0000313" key="4">
    <source>
        <dbReference type="Proteomes" id="UP000428333"/>
    </source>
</evidence>
<keyword evidence="4" id="KW-1185">Reference proteome</keyword>
<protein>
    <submittedName>
        <fullName evidence="3">Uncharacterized protein</fullName>
    </submittedName>
</protein>
<feature type="signal peptide" evidence="2">
    <location>
        <begin position="1"/>
        <end position="19"/>
    </location>
</feature>
<dbReference type="PANTHER" id="PTHR33527">
    <property type="entry name" value="OS07G0274300 PROTEIN"/>
    <property type="match status" value="1"/>
</dbReference>
<organism evidence="3 4">
    <name type="scientific">Rhododendron williamsianum</name>
    <dbReference type="NCBI Taxonomy" id="262921"/>
    <lineage>
        <taxon>Eukaryota</taxon>
        <taxon>Viridiplantae</taxon>
        <taxon>Streptophyta</taxon>
        <taxon>Embryophyta</taxon>
        <taxon>Tracheophyta</taxon>
        <taxon>Spermatophyta</taxon>
        <taxon>Magnoliopsida</taxon>
        <taxon>eudicotyledons</taxon>
        <taxon>Gunneridae</taxon>
        <taxon>Pentapetalae</taxon>
        <taxon>asterids</taxon>
        <taxon>Ericales</taxon>
        <taxon>Ericaceae</taxon>
        <taxon>Ericoideae</taxon>
        <taxon>Rhodoreae</taxon>
        <taxon>Rhododendron</taxon>
    </lineage>
</organism>
<feature type="non-terminal residue" evidence="3">
    <location>
        <position position="1"/>
    </location>
</feature>
<proteinExistence type="predicted"/>
<feature type="compositionally biased region" description="Basic and acidic residues" evidence="1">
    <location>
        <begin position="205"/>
        <end position="217"/>
    </location>
</feature>
<feature type="region of interest" description="Disordered" evidence="1">
    <location>
        <begin position="200"/>
        <end position="239"/>
    </location>
</feature>
<evidence type="ECO:0000313" key="3">
    <source>
        <dbReference type="EMBL" id="KAE9446371.1"/>
    </source>
</evidence>
<dbReference type="EMBL" id="QEFC01003767">
    <property type="protein sequence ID" value="KAE9446371.1"/>
    <property type="molecule type" value="Genomic_DNA"/>
</dbReference>
<dbReference type="AlphaFoldDB" id="A0A6A4KSV8"/>
<evidence type="ECO:0000256" key="2">
    <source>
        <dbReference type="SAM" id="SignalP"/>
    </source>
</evidence>
<keyword evidence="2" id="KW-0732">Signal</keyword>
<reference evidence="3 4" key="1">
    <citation type="journal article" date="2019" name="Genome Biol. Evol.">
        <title>The Rhododendron genome and chromosomal organization provide insight into shared whole-genome duplications across the heath family (Ericaceae).</title>
        <authorList>
            <person name="Soza V.L."/>
            <person name="Lindsley D."/>
            <person name="Waalkes A."/>
            <person name="Ramage E."/>
            <person name="Patwardhan R.P."/>
            <person name="Burton J.N."/>
            <person name="Adey A."/>
            <person name="Kumar A."/>
            <person name="Qiu R."/>
            <person name="Shendure J."/>
            <person name="Hall B."/>
        </authorList>
    </citation>
    <scope>NUCLEOTIDE SEQUENCE [LARGE SCALE GENOMIC DNA]</scope>
    <source>
        <strain evidence="3">RSF 1966-606</strain>
    </source>
</reference>
<feature type="chain" id="PRO_5025351336" evidence="2">
    <location>
        <begin position="20"/>
        <end position="239"/>
    </location>
</feature>
<accession>A0A6A4KSV8</accession>
<feature type="compositionally biased region" description="Basic residues" evidence="1">
    <location>
        <begin position="218"/>
        <end position="239"/>
    </location>
</feature>
<comment type="caution">
    <text evidence="3">The sequence shown here is derived from an EMBL/GenBank/DDBJ whole genome shotgun (WGS) entry which is preliminary data.</text>
</comment>
<dbReference type="PANTHER" id="PTHR33527:SF14">
    <property type="entry name" value="OS07G0274300 PROTEIN"/>
    <property type="match status" value="1"/>
</dbReference>
<dbReference type="Proteomes" id="UP000428333">
    <property type="component" value="Linkage Group LG13"/>
</dbReference>
<name>A0A6A4KSV8_9ERIC</name>
<sequence>MFATMILVMMAATTIFITSEEFKLFHNIDRRLYTHLTKDLYHDPLESMRVMALWLWLERSSYFTRIIKRILSLPFILINELADEAVTCLNWVIPMDEREIREFFTQIYGDCIESLYMQVVQLGEQSLFSRIVFYSPSSTDLILNNGEGKVKFNHYNGKHVWMQKFVPKHCALLPRLGFLGLLSRSRPFNALLKASAFGASGMKRSTKEEEKKGEREGRRRKRRRERNRRKSLREGRRRK</sequence>
<dbReference type="OrthoDB" id="1882251at2759"/>
<gene>
    <name evidence="3" type="ORF">C3L33_21729</name>
</gene>